<protein>
    <submittedName>
        <fullName evidence="2">Uncharacterized protein</fullName>
    </submittedName>
</protein>
<name>A0A1J5QWT4_9ZZZZ</name>
<gene>
    <name evidence="2" type="ORF">GALL_363050</name>
</gene>
<dbReference type="EMBL" id="MLJW01000864">
    <property type="protein sequence ID" value="OIQ81931.1"/>
    <property type="molecule type" value="Genomic_DNA"/>
</dbReference>
<evidence type="ECO:0000256" key="1">
    <source>
        <dbReference type="SAM" id="MobiDB-lite"/>
    </source>
</evidence>
<accession>A0A1J5QWT4</accession>
<comment type="caution">
    <text evidence="2">The sequence shown here is derived from an EMBL/GenBank/DDBJ whole genome shotgun (WGS) entry which is preliminary data.</text>
</comment>
<proteinExistence type="predicted"/>
<reference evidence="2" key="1">
    <citation type="submission" date="2016-10" db="EMBL/GenBank/DDBJ databases">
        <title>Sequence of Gallionella enrichment culture.</title>
        <authorList>
            <person name="Poehlein A."/>
            <person name="Muehling M."/>
            <person name="Daniel R."/>
        </authorList>
    </citation>
    <scope>NUCLEOTIDE SEQUENCE</scope>
</reference>
<sequence>MHRSGLRVEGPAGGDVDLGDRERHGHRPRAGLVSVGVPCEGLRVDTPGGESIRHEVAEHRGADVTPDPRPARLRDDELALGDHRSLVPTDVLDRDPALLGHVLRRSSGTDPHLDLAGAENAGLLGPQLLELGTIAADRSTQRLVDAQTELLAVLRHQHEVLPVVVQSDQLELTHADLLSLGSEPATVGA</sequence>
<evidence type="ECO:0000313" key="2">
    <source>
        <dbReference type="EMBL" id="OIQ81931.1"/>
    </source>
</evidence>
<organism evidence="2">
    <name type="scientific">mine drainage metagenome</name>
    <dbReference type="NCBI Taxonomy" id="410659"/>
    <lineage>
        <taxon>unclassified sequences</taxon>
        <taxon>metagenomes</taxon>
        <taxon>ecological metagenomes</taxon>
    </lineage>
</organism>
<feature type="region of interest" description="Disordered" evidence="1">
    <location>
        <begin position="1"/>
        <end position="27"/>
    </location>
</feature>
<dbReference type="AlphaFoldDB" id="A0A1J5QWT4"/>